<keyword evidence="2" id="KW-0963">Cytoplasm</keyword>
<evidence type="ECO:0000256" key="2">
    <source>
        <dbReference type="ARBA" id="ARBA00022490"/>
    </source>
</evidence>
<dbReference type="RefSeq" id="WP_160365591.1">
    <property type="nucleotide sequence ID" value="NZ_JACEIB010000004.1"/>
</dbReference>
<dbReference type="GO" id="GO:0000166">
    <property type="term" value="F:nucleotide binding"/>
    <property type="evidence" value="ECO:0007669"/>
    <property type="project" value="UniProtKB-KW"/>
</dbReference>
<keyword evidence="4" id="KW-0560">Oxidoreductase</keyword>
<evidence type="ECO:0000256" key="4">
    <source>
        <dbReference type="ARBA" id="ARBA00023002"/>
    </source>
</evidence>
<dbReference type="SUPFAM" id="SSF51905">
    <property type="entry name" value="FAD/NAD(P)-binding domain"/>
    <property type="match status" value="1"/>
</dbReference>
<dbReference type="InterPro" id="IPR006076">
    <property type="entry name" value="FAD-dep_OxRdtase"/>
</dbReference>
<reference evidence="6 7" key="1">
    <citation type="submission" date="2020-07" db="EMBL/GenBank/DDBJ databases">
        <authorList>
            <person name="Sun Q."/>
        </authorList>
    </citation>
    <scope>NUCLEOTIDE SEQUENCE [LARGE SCALE GENOMIC DNA]</scope>
    <source>
        <strain evidence="6 7">CGMCC 1.13654</strain>
    </source>
</reference>
<dbReference type="Proteomes" id="UP000570166">
    <property type="component" value="Unassembled WGS sequence"/>
</dbReference>
<accession>A0A838L4A2</accession>
<dbReference type="NCBIfam" id="TIGR01373">
    <property type="entry name" value="soxB"/>
    <property type="match status" value="1"/>
</dbReference>
<dbReference type="PANTHER" id="PTHR13847">
    <property type="entry name" value="SARCOSINE DEHYDROGENASE-RELATED"/>
    <property type="match status" value="1"/>
</dbReference>
<dbReference type="InterPro" id="IPR006278">
    <property type="entry name" value="SoxB"/>
</dbReference>
<evidence type="ECO:0000256" key="1">
    <source>
        <dbReference type="ARBA" id="ARBA00004496"/>
    </source>
</evidence>
<dbReference type="GO" id="GO:0005737">
    <property type="term" value="C:cytoplasm"/>
    <property type="evidence" value="ECO:0007669"/>
    <property type="project" value="UniProtKB-SubCell"/>
</dbReference>
<dbReference type="Gene3D" id="3.30.9.10">
    <property type="entry name" value="D-Amino Acid Oxidase, subunit A, domain 2"/>
    <property type="match status" value="1"/>
</dbReference>
<name>A0A838L4A2_9SPHN</name>
<comment type="subcellular location">
    <subcellularLocation>
        <location evidence="1">Cytoplasm</location>
    </subcellularLocation>
</comment>
<keyword evidence="3" id="KW-0547">Nucleotide-binding</keyword>
<dbReference type="GO" id="GO:0046653">
    <property type="term" value="P:tetrahydrofolate metabolic process"/>
    <property type="evidence" value="ECO:0007669"/>
    <property type="project" value="InterPro"/>
</dbReference>
<dbReference type="Pfam" id="PF01266">
    <property type="entry name" value="DAO"/>
    <property type="match status" value="1"/>
</dbReference>
<dbReference type="GO" id="GO:0008115">
    <property type="term" value="F:sarcosine oxidase activity"/>
    <property type="evidence" value="ECO:0007669"/>
    <property type="project" value="InterPro"/>
</dbReference>
<dbReference type="AlphaFoldDB" id="A0A838L4A2"/>
<keyword evidence="7" id="KW-1185">Reference proteome</keyword>
<dbReference type="PANTHER" id="PTHR13847:SF287">
    <property type="entry name" value="FAD-DEPENDENT OXIDOREDUCTASE DOMAIN-CONTAINING PROTEIN 1"/>
    <property type="match status" value="1"/>
</dbReference>
<dbReference type="EMBL" id="JACEIB010000004">
    <property type="protein sequence ID" value="MBA2933984.1"/>
    <property type="molecule type" value="Genomic_DNA"/>
</dbReference>
<comment type="caution">
    <text evidence="6">The sequence shown here is derived from an EMBL/GenBank/DDBJ whole genome shotgun (WGS) entry which is preliminary data.</text>
</comment>
<evidence type="ECO:0000259" key="5">
    <source>
        <dbReference type="Pfam" id="PF01266"/>
    </source>
</evidence>
<evidence type="ECO:0000313" key="6">
    <source>
        <dbReference type="EMBL" id="MBA2933984.1"/>
    </source>
</evidence>
<organism evidence="6 7">
    <name type="scientific">Sphingomonas chungangi</name>
    <dbReference type="NCBI Taxonomy" id="2683589"/>
    <lineage>
        <taxon>Bacteria</taxon>
        <taxon>Pseudomonadati</taxon>
        <taxon>Pseudomonadota</taxon>
        <taxon>Alphaproteobacteria</taxon>
        <taxon>Sphingomonadales</taxon>
        <taxon>Sphingomonadaceae</taxon>
        <taxon>Sphingomonas</taxon>
    </lineage>
</organism>
<sequence>MGESVPFKKRFSAAALFGAGLRGQRNWPALWRSPEPRKTYQVLIIGGGGHGLATAYHLARDWGIRDVAVIEKGWIGGGNTGRNTTVVRSNYYYPASARFYQRSVEMYQGLSDALNFNIMFSQRGIVTLAFSPHELNLMARQVNAMQLNGIAAEILTRDDIARLLPHCDLSATARFPCVGGFLHASGGTARHDAVAWGYARAADTLGVDILQNVEVLGFEQMGGRVCAVQTNAGRIGAEKVAIAVAGNSTVVAGLAGIDLPVRSQTLQAFVSEPLKPVLDIVVMSGLHHTYVSQSDKGELVIGGDSDTMTSYAQRGSFATIERTTTGLLELFPAFSRVRLMRQWGGTVDLTPDRSPIIDRTSLDGLYISTGWGTGGFKAIPAGGAALAHFIAHDAADEYSSAFTFDRFRRGALLDEGAASGVAH</sequence>
<protein>
    <submittedName>
        <fullName evidence="6">Sarcosine oxidase subunit beta family protein</fullName>
    </submittedName>
</protein>
<evidence type="ECO:0000313" key="7">
    <source>
        <dbReference type="Proteomes" id="UP000570166"/>
    </source>
</evidence>
<dbReference type="Gene3D" id="3.50.50.60">
    <property type="entry name" value="FAD/NAD(P)-binding domain"/>
    <property type="match status" value="1"/>
</dbReference>
<proteinExistence type="predicted"/>
<dbReference type="InterPro" id="IPR036188">
    <property type="entry name" value="FAD/NAD-bd_sf"/>
</dbReference>
<feature type="domain" description="FAD dependent oxidoreductase" evidence="5">
    <location>
        <begin position="42"/>
        <end position="388"/>
    </location>
</feature>
<evidence type="ECO:0000256" key="3">
    <source>
        <dbReference type="ARBA" id="ARBA00022741"/>
    </source>
</evidence>
<gene>
    <name evidence="6" type="ORF">HZF05_07710</name>
</gene>